<name>A0AAE0IXQ3_9PEZI</name>
<feature type="compositionally biased region" description="Polar residues" evidence="1">
    <location>
        <begin position="299"/>
        <end position="309"/>
    </location>
</feature>
<feature type="region of interest" description="Disordered" evidence="1">
    <location>
        <begin position="64"/>
        <end position="126"/>
    </location>
</feature>
<evidence type="ECO:0000313" key="2">
    <source>
        <dbReference type="EMBL" id="KAK3332875.1"/>
    </source>
</evidence>
<dbReference type="Pfam" id="PF12511">
    <property type="entry name" value="DUF3716"/>
    <property type="match status" value="1"/>
</dbReference>
<evidence type="ECO:0000313" key="3">
    <source>
        <dbReference type="Proteomes" id="UP001286456"/>
    </source>
</evidence>
<feature type="compositionally biased region" description="Acidic residues" evidence="1">
    <location>
        <begin position="7"/>
        <end position="17"/>
    </location>
</feature>
<accession>A0AAE0IXQ3</accession>
<feature type="compositionally biased region" description="Basic and acidic residues" evidence="1">
    <location>
        <begin position="99"/>
        <end position="111"/>
    </location>
</feature>
<dbReference type="Proteomes" id="UP001286456">
    <property type="component" value="Unassembled WGS sequence"/>
</dbReference>
<reference evidence="2" key="2">
    <citation type="submission" date="2023-06" db="EMBL/GenBank/DDBJ databases">
        <authorList>
            <consortium name="Lawrence Berkeley National Laboratory"/>
            <person name="Haridas S."/>
            <person name="Hensen N."/>
            <person name="Bonometti L."/>
            <person name="Westerberg I."/>
            <person name="Brannstrom I.O."/>
            <person name="Guillou S."/>
            <person name="Cros-Aarteil S."/>
            <person name="Calhoun S."/>
            <person name="Kuo A."/>
            <person name="Mondo S."/>
            <person name="Pangilinan J."/>
            <person name="Riley R."/>
            <person name="Labutti K."/>
            <person name="Andreopoulos B."/>
            <person name="Lipzen A."/>
            <person name="Chen C."/>
            <person name="Yanf M."/>
            <person name="Daum C."/>
            <person name="Ng V."/>
            <person name="Clum A."/>
            <person name="Steindorff A."/>
            <person name="Ohm R."/>
            <person name="Martin F."/>
            <person name="Silar P."/>
            <person name="Natvig D."/>
            <person name="Lalanne C."/>
            <person name="Gautier V."/>
            <person name="Ament-Velasquez S.L."/>
            <person name="Kruys A."/>
            <person name="Hutchinson M.I."/>
            <person name="Powell A.J."/>
            <person name="Barry K."/>
            <person name="Miller A.N."/>
            <person name="Grigoriev I.V."/>
            <person name="Debuchy R."/>
            <person name="Gladieux P."/>
            <person name="Thoren M.H."/>
            <person name="Johannesson H."/>
        </authorList>
    </citation>
    <scope>NUCLEOTIDE SEQUENCE</scope>
    <source>
        <strain evidence="2">SMH4131-1</strain>
    </source>
</reference>
<dbReference type="EMBL" id="JAUEPO010000002">
    <property type="protein sequence ID" value="KAK3332875.1"/>
    <property type="molecule type" value="Genomic_DNA"/>
</dbReference>
<reference evidence="2" key="1">
    <citation type="journal article" date="2023" name="Mol. Phylogenet. Evol.">
        <title>Genome-scale phylogeny and comparative genomics of the fungal order Sordariales.</title>
        <authorList>
            <person name="Hensen N."/>
            <person name="Bonometti L."/>
            <person name="Westerberg I."/>
            <person name="Brannstrom I.O."/>
            <person name="Guillou S."/>
            <person name="Cros-Aarteil S."/>
            <person name="Calhoun S."/>
            <person name="Haridas S."/>
            <person name="Kuo A."/>
            <person name="Mondo S."/>
            <person name="Pangilinan J."/>
            <person name="Riley R."/>
            <person name="LaButti K."/>
            <person name="Andreopoulos B."/>
            <person name="Lipzen A."/>
            <person name="Chen C."/>
            <person name="Yan M."/>
            <person name="Daum C."/>
            <person name="Ng V."/>
            <person name="Clum A."/>
            <person name="Steindorff A."/>
            <person name="Ohm R.A."/>
            <person name="Martin F."/>
            <person name="Silar P."/>
            <person name="Natvig D.O."/>
            <person name="Lalanne C."/>
            <person name="Gautier V."/>
            <person name="Ament-Velasquez S.L."/>
            <person name="Kruys A."/>
            <person name="Hutchinson M.I."/>
            <person name="Powell A.J."/>
            <person name="Barry K."/>
            <person name="Miller A.N."/>
            <person name="Grigoriev I.V."/>
            <person name="Debuchy R."/>
            <person name="Gladieux P."/>
            <person name="Hiltunen Thoren M."/>
            <person name="Johannesson H."/>
        </authorList>
    </citation>
    <scope>NUCLEOTIDE SEQUENCE</scope>
    <source>
        <strain evidence="2">SMH4131-1</strain>
    </source>
</reference>
<feature type="region of interest" description="Disordered" evidence="1">
    <location>
        <begin position="1"/>
        <end position="51"/>
    </location>
</feature>
<gene>
    <name evidence="2" type="ORF">B0T19DRAFT_416669</name>
</gene>
<feature type="compositionally biased region" description="Low complexity" evidence="1">
    <location>
        <begin position="365"/>
        <end position="381"/>
    </location>
</feature>
<dbReference type="AlphaFoldDB" id="A0AAE0IXQ3"/>
<keyword evidence="3" id="KW-1185">Reference proteome</keyword>
<protein>
    <submittedName>
        <fullName evidence="2">Uncharacterized protein</fullName>
    </submittedName>
</protein>
<feature type="compositionally biased region" description="Polar residues" evidence="1">
    <location>
        <begin position="23"/>
        <end position="51"/>
    </location>
</feature>
<feature type="region of interest" description="Disordered" evidence="1">
    <location>
        <begin position="299"/>
        <end position="416"/>
    </location>
</feature>
<comment type="caution">
    <text evidence="2">The sequence shown here is derived from an EMBL/GenBank/DDBJ whole genome shotgun (WGS) entry which is preliminary data.</text>
</comment>
<evidence type="ECO:0000256" key="1">
    <source>
        <dbReference type="SAM" id="MobiDB-lite"/>
    </source>
</evidence>
<proteinExistence type="predicted"/>
<dbReference type="InterPro" id="IPR022190">
    <property type="entry name" value="DUF3716"/>
</dbReference>
<sequence length="434" mass="47236">MPRSDFSEEFSDSDTTDSDSSTHTIAHNPQPASTLNTSGTFQLRESASGTSSNLAFSNLAEASSGHSSDFFASKPANGDSGLRRGNHVTGKLVNKAKRKADDTDGDIHDPSGEPPASRARVRSSSRDAFVWEEDPDGLNWNENEDDFDTSILQQHMASDTSTHPQYEYSQSGMVPVSSTAAPKLHPLFPQTPVQLMRQTLPHIKIPDNNPTLRTMAHLPVKQVPILRRSFLDTKRQNVPSYFMQATGDLLSLEDSCERCQRHNGVYDGCVVAREPATLLITGGACATCWYGRQGSSCSFRSPAAENQTPQERHGAEDYIYPSRRASAGQPATRSSTRKVEAPTAIPQKHIAAPIETPIPVPRQHPAYTASTTAQSAANSAPAPAPAPSRKPTISSVTPFAPPTEPPMARGKTTTLDDRVKAWETRYREMKDVNL</sequence>
<organism evidence="2 3">
    <name type="scientific">Cercophora scortea</name>
    <dbReference type="NCBI Taxonomy" id="314031"/>
    <lineage>
        <taxon>Eukaryota</taxon>
        <taxon>Fungi</taxon>
        <taxon>Dikarya</taxon>
        <taxon>Ascomycota</taxon>
        <taxon>Pezizomycotina</taxon>
        <taxon>Sordariomycetes</taxon>
        <taxon>Sordariomycetidae</taxon>
        <taxon>Sordariales</taxon>
        <taxon>Lasiosphaeriaceae</taxon>
        <taxon>Cercophora</taxon>
    </lineage>
</organism>